<feature type="compositionally biased region" description="Low complexity" evidence="1">
    <location>
        <begin position="460"/>
        <end position="482"/>
    </location>
</feature>
<gene>
    <name evidence="3" type="ORF">C1C97_005180</name>
</gene>
<evidence type="ECO:0000259" key="2">
    <source>
        <dbReference type="Pfam" id="PF07179"/>
    </source>
</evidence>
<comment type="caution">
    <text evidence="3">The sequence shown here is derived from an EMBL/GenBank/DDBJ whole genome shotgun (WGS) entry which is preliminary data.</text>
</comment>
<keyword evidence="4" id="KW-1185">Reference proteome</keyword>
<dbReference type="RefSeq" id="WP_121030295.1">
    <property type="nucleotide sequence ID" value="NZ_PNJG02000001.1"/>
</dbReference>
<dbReference type="EMBL" id="PNJG02000001">
    <property type="protein sequence ID" value="RKQ36989.1"/>
    <property type="molecule type" value="Genomic_DNA"/>
</dbReference>
<dbReference type="InterPro" id="IPR009839">
    <property type="entry name" value="SseB_N"/>
</dbReference>
<organism evidence="3 4">
    <name type="scientific">Kocuria tytonis</name>
    <dbReference type="NCBI Taxonomy" id="2054280"/>
    <lineage>
        <taxon>Bacteria</taxon>
        <taxon>Bacillati</taxon>
        <taxon>Actinomycetota</taxon>
        <taxon>Actinomycetes</taxon>
        <taxon>Micrococcales</taxon>
        <taxon>Micrococcaceae</taxon>
        <taxon>Kocuria</taxon>
    </lineage>
</organism>
<dbReference type="Pfam" id="PF07179">
    <property type="entry name" value="SseB"/>
    <property type="match status" value="1"/>
</dbReference>
<reference evidence="3 4" key="1">
    <citation type="submission" date="2018-10" db="EMBL/GenBank/DDBJ databases">
        <title>Kocuria tytouropygialis sp. nov., isolated from the uropygial gland of an American barn owl (Tyto furcata).</title>
        <authorList>
            <person name="Braun M.S."/>
            <person name="Wang E."/>
            <person name="Zimmermann S."/>
            <person name="Wagner H."/>
            <person name="Wink M."/>
        </authorList>
    </citation>
    <scope>NUCLEOTIDE SEQUENCE [LARGE SCALE GENOMIC DNA]</scope>
    <source>
        <strain evidence="3 4">442</strain>
    </source>
</reference>
<evidence type="ECO:0000313" key="4">
    <source>
        <dbReference type="Proteomes" id="UP000249516"/>
    </source>
</evidence>
<proteinExistence type="predicted"/>
<dbReference type="AlphaFoldDB" id="A0A495AAC5"/>
<protein>
    <submittedName>
        <fullName evidence="3">SseB family protein</fullName>
    </submittedName>
</protein>
<sequence>MSSAPQSASDTPARSERELVSRVGEWVMSVLRTEPGWDSMLVEFKPQGGRVHLRVVENRGGTVIPGAAGPVKEDSSVLELISELQRSCHVPGRGSWFSAAVTLVAQGWPEPTLHTSASYHFEDMPHTYAQEGPYTGADVLAQLSEFPRTQERTPLWAVELAESAGLTLPYADPAEDESHGDVHPRLRAAAEAYVREPGERALAGALREALAGTVLLDVSGSQLVPAADGQPVGPESHIRVQTVSQPDGRRALAVYTAADEAREMFSRSSQDTERTEPILLRQRASAVLAMVAQDPQYHEIVVDPASEHALRIPREQIEWVARSPHNEPLKQALLDDNMANVLGALFNPDGHLMLGTRDEGENTIPVMVRPEQEGAAPDTLLVFTSAAEVAALDPALTVRSAPSRQILEFALDAGAAAICLNAMAPVATLPTEQLREMLELIGRREEGDAAGQGGTPAQDGSSEQSAASAPGGAGQDDVVGQGSAADRDDRPEDAGH</sequence>
<dbReference type="OrthoDB" id="6957847at2"/>
<feature type="compositionally biased region" description="Basic and acidic residues" evidence="1">
    <location>
        <begin position="485"/>
        <end position="496"/>
    </location>
</feature>
<evidence type="ECO:0000256" key="1">
    <source>
        <dbReference type="SAM" id="MobiDB-lite"/>
    </source>
</evidence>
<name>A0A495AAC5_9MICC</name>
<evidence type="ECO:0000313" key="3">
    <source>
        <dbReference type="EMBL" id="RKQ36989.1"/>
    </source>
</evidence>
<feature type="region of interest" description="Disordered" evidence="1">
    <location>
        <begin position="446"/>
        <end position="496"/>
    </location>
</feature>
<feature type="domain" description="SseB protein N-terminal" evidence="2">
    <location>
        <begin position="186"/>
        <end position="319"/>
    </location>
</feature>
<dbReference type="Proteomes" id="UP000249516">
    <property type="component" value="Unassembled WGS sequence"/>
</dbReference>
<accession>A0A495AAC5</accession>